<dbReference type="OrthoDB" id="2110361at2759"/>
<dbReference type="Pfam" id="PF07690">
    <property type="entry name" value="MFS_1"/>
    <property type="match status" value="1"/>
</dbReference>
<evidence type="ECO:0000256" key="7">
    <source>
        <dbReference type="SAM" id="Phobius"/>
    </source>
</evidence>
<dbReference type="RefSeq" id="XP_030993623.1">
    <property type="nucleotide sequence ID" value="XM_031142151.1"/>
</dbReference>
<keyword evidence="10" id="KW-1185">Reference proteome</keyword>
<dbReference type="SUPFAM" id="SSF103473">
    <property type="entry name" value="MFS general substrate transporter"/>
    <property type="match status" value="1"/>
</dbReference>
<dbReference type="SMART" id="SM00906">
    <property type="entry name" value="Fungal_trans"/>
    <property type="match status" value="1"/>
</dbReference>
<dbReference type="CDD" id="cd12148">
    <property type="entry name" value="fungal_TF_MHR"/>
    <property type="match status" value="1"/>
</dbReference>
<feature type="transmembrane region" description="Helical" evidence="7">
    <location>
        <begin position="172"/>
        <end position="194"/>
    </location>
</feature>
<feature type="transmembrane region" description="Helical" evidence="7">
    <location>
        <begin position="84"/>
        <end position="108"/>
    </location>
</feature>
<keyword evidence="3 7" id="KW-1133">Transmembrane helix</keyword>
<dbReference type="STRING" id="1093900.A0A507APN6"/>
<feature type="domain" description="Xylanolytic transcriptional activator regulatory" evidence="8">
    <location>
        <begin position="724"/>
        <end position="797"/>
    </location>
</feature>
<dbReference type="Gene3D" id="1.20.1250.20">
    <property type="entry name" value="MFS general substrate transporter like domains"/>
    <property type="match status" value="1"/>
</dbReference>
<keyword evidence="2 7" id="KW-0812">Transmembrane</keyword>
<evidence type="ECO:0000256" key="6">
    <source>
        <dbReference type="SAM" id="MobiDB-lite"/>
    </source>
</evidence>
<feature type="compositionally biased region" description="Basic and acidic residues" evidence="6">
    <location>
        <begin position="30"/>
        <end position="43"/>
    </location>
</feature>
<feature type="region of interest" description="Disordered" evidence="6">
    <location>
        <begin position="1012"/>
        <end position="1043"/>
    </location>
</feature>
<dbReference type="GO" id="GO:0016020">
    <property type="term" value="C:membrane"/>
    <property type="evidence" value="ECO:0007669"/>
    <property type="project" value="UniProtKB-SubCell"/>
</dbReference>
<accession>A0A507APN6</accession>
<feature type="transmembrane region" description="Helical" evidence="7">
    <location>
        <begin position="287"/>
        <end position="308"/>
    </location>
</feature>
<evidence type="ECO:0000313" key="10">
    <source>
        <dbReference type="Proteomes" id="UP000319257"/>
    </source>
</evidence>
<feature type="compositionally biased region" description="Basic and acidic residues" evidence="6">
    <location>
        <begin position="435"/>
        <end position="446"/>
    </location>
</feature>
<evidence type="ECO:0000256" key="1">
    <source>
        <dbReference type="ARBA" id="ARBA00004141"/>
    </source>
</evidence>
<dbReference type="GeneID" id="41974857"/>
<dbReference type="GO" id="GO:0003677">
    <property type="term" value="F:DNA binding"/>
    <property type="evidence" value="ECO:0007669"/>
    <property type="project" value="InterPro"/>
</dbReference>
<keyword evidence="5" id="KW-0539">Nucleus</keyword>
<dbReference type="GO" id="GO:0008270">
    <property type="term" value="F:zinc ion binding"/>
    <property type="evidence" value="ECO:0007669"/>
    <property type="project" value="InterPro"/>
</dbReference>
<dbReference type="InterPro" id="IPR007219">
    <property type="entry name" value="XnlR_reg_dom"/>
</dbReference>
<dbReference type="InterPro" id="IPR011701">
    <property type="entry name" value="MFS"/>
</dbReference>
<evidence type="ECO:0000256" key="5">
    <source>
        <dbReference type="ARBA" id="ARBA00023242"/>
    </source>
</evidence>
<keyword evidence="4 7" id="KW-0472">Membrane</keyword>
<feature type="transmembrane region" description="Helical" evidence="7">
    <location>
        <begin position="329"/>
        <end position="348"/>
    </location>
</feature>
<evidence type="ECO:0000259" key="8">
    <source>
        <dbReference type="SMART" id="SM00906"/>
    </source>
</evidence>
<evidence type="ECO:0000256" key="4">
    <source>
        <dbReference type="ARBA" id="ARBA00023136"/>
    </source>
</evidence>
<dbReference type="GO" id="GO:0006351">
    <property type="term" value="P:DNA-templated transcription"/>
    <property type="evidence" value="ECO:0007669"/>
    <property type="project" value="InterPro"/>
</dbReference>
<proteinExistence type="predicted"/>
<feature type="transmembrane region" description="Helical" evidence="7">
    <location>
        <begin position="249"/>
        <end position="275"/>
    </location>
</feature>
<feature type="transmembrane region" description="Helical" evidence="7">
    <location>
        <begin position="145"/>
        <end position="166"/>
    </location>
</feature>
<evidence type="ECO:0000256" key="3">
    <source>
        <dbReference type="ARBA" id="ARBA00022989"/>
    </source>
</evidence>
<feature type="region of interest" description="Disordered" evidence="6">
    <location>
        <begin position="421"/>
        <end position="452"/>
    </location>
</feature>
<dbReference type="EMBL" id="SKBQ01000045">
    <property type="protein sequence ID" value="TPX11912.1"/>
    <property type="molecule type" value="Genomic_DNA"/>
</dbReference>
<evidence type="ECO:0000313" key="9">
    <source>
        <dbReference type="EMBL" id="TPX11912.1"/>
    </source>
</evidence>
<sequence>MSESKETETPSSGPGRTDSAADLPSTQAEDCMHTQSEDSRQLDIESGTSAPKDTEKPPTDPNLVTWEGPTDSANPKNWTTNKRMIITVLVSLFTFLSPISSSMVAPALSKLGEDLGMHEKIEVEMALSIFILGDMWRAEERGKAVGIYSLGPLLGPAVGPICAGFIAERTTWRWCFWSTSIAAAVVQLSGIFWLEETYAPVLLRRKCQRLIKETGNANLHVGAELAKSPSEILGAALIRPTRLLATQPIVQVIAVYMGYLFGVTYLVMVTFPIVWTDVYRENLGISGLNYLSLFIGAVLAVITSLMVVDKVYMKLKARNNDVGRPEFRVPSMFVGSIIVPIGLFWYGWSVQARVHWIMPNIGAALFTAGVFLCTQAMQAYTIDSYHRYAASGLAAATVLRSLAGFGFPLFAPYLYQGNDGTGTGTSTDIDTGTGGDRREGPRRDSAAETQEGDCMRALQPETHQVRCIDLGSAVFQLSQGEESRMPSYSLKADQEPVFSLDFDRVNGEDGSPIVTEISGRERQGVATPDSMPSRTGPIRHKQPRRGDRPPFIGESWFATYLSNNAATRQTAVHPHVETANSSDEDGRSRPQSEPHGVAPLPKANLPALQDVIPQHLKQRLIESYFSLFHSYCPIVDKSSFLSSVQDDTVSLTLLQCVLFVASTQCEPSIFHLLGYSTRMDCGDEFFARAKRSFESDNTSDRVAMLQSSYLLSYWWGQPIAFRDSLWWLSSAIRSAQCMGMNKSTKKSGISPEVQAQWKRIWWCLYIRDRQIAFSIGVPMIINDLECNVEDPVPQDFPDESPETAYYIIGQAVLNRAASTLFLDYCSLARLPLSDDPDFRHCAQQAIQTTLGKCHEELPRLSRGDRRHYLSLTTDMCYNFYVIHLHQRVQGPRPESEIHPNDAKFILAAADNITQLVEDAMIYWSPKYLPMIWVTAIFAAMNAQYSAMRKSSQDRELLRAKLRSSLIVLKQFEDYYIMARWVRILWTNVLDRPGHEKHRLKTFQQLHRYQDNAARPPDTNAEPTSIQDYSTPTSSTNTHSDPTRIPLVDPGFFGEDRSQITSWVIDDWSGTFALDGYIGHVDLPMPSMWNTGPPNL</sequence>
<dbReference type="AlphaFoldDB" id="A0A507APN6"/>
<dbReference type="InterPro" id="IPR036259">
    <property type="entry name" value="MFS_trans_sf"/>
</dbReference>
<feature type="transmembrane region" description="Helical" evidence="7">
    <location>
        <begin position="354"/>
        <end position="373"/>
    </location>
</feature>
<feature type="region of interest" description="Disordered" evidence="6">
    <location>
        <begin position="521"/>
        <end position="549"/>
    </location>
</feature>
<name>A0A507APN6_9PEZI</name>
<gene>
    <name evidence="9" type="ORF">E0L32_007410</name>
</gene>
<dbReference type="Pfam" id="PF04082">
    <property type="entry name" value="Fungal_trans"/>
    <property type="match status" value="1"/>
</dbReference>
<dbReference type="PANTHER" id="PTHR23502:SF143">
    <property type="entry name" value="MULTIDRUG TRANSPORTER, PUTATIVE (AFU_ORTHOLOGUE AFUA_7G04900)-RELATED"/>
    <property type="match status" value="1"/>
</dbReference>
<dbReference type="PANTHER" id="PTHR23502">
    <property type="entry name" value="MAJOR FACILITATOR SUPERFAMILY"/>
    <property type="match status" value="1"/>
</dbReference>
<dbReference type="Proteomes" id="UP000319257">
    <property type="component" value="Unassembled WGS sequence"/>
</dbReference>
<comment type="subcellular location">
    <subcellularLocation>
        <location evidence="1">Membrane</location>
        <topology evidence="1">Multi-pass membrane protein</topology>
    </subcellularLocation>
</comment>
<protein>
    <recommendedName>
        <fullName evidence="8">Xylanolytic transcriptional activator regulatory domain-containing protein</fullName>
    </recommendedName>
</protein>
<feature type="region of interest" description="Disordered" evidence="6">
    <location>
        <begin position="568"/>
        <end position="599"/>
    </location>
</feature>
<organism evidence="9 10">
    <name type="scientific">Thyridium curvatum</name>
    <dbReference type="NCBI Taxonomy" id="1093900"/>
    <lineage>
        <taxon>Eukaryota</taxon>
        <taxon>Fungi</taxon>
        <taxon>Dikarya</taxon>
        <taxon>Ascomycota</taxon>
        <taxon>Pezizomycotina</taxon>
        <taxon>Sordariomycetes</taxon>
        <taxon>Sordariomycetidae</taxon>
        <taxon>Thyridiales</taxon>
        <taxon>Thyridiaceae</taxon>
        <taxon>Thyridium</taxon>
    </lineage>
</organism>
<feature type="compositionally biased region" description="Polar residues" evidence="6">
    <location>
        <begin position="1020"/>
        <end position="1039"/>
    </location>
</feature>
<comment type="caution">
    <text evidence="9">The sequence shown here is derived from an EMBL/GenBank/DDBJ whole genome shotgun (WGS) entry which is preliminary data.</text>
</comment>
<feature type="region of interest" description="Disordered" evidence="6">
    <location>
        <begin position="1"/>
        <end position="77"/>
    </location>
</feature>
<dbReference type="InParanoid" id="A0A507APN6"/>
<evidence type="ECO:0000256" key="2">
    <source>
        <dbReference type="ARBA" id="ARBA00022692"/>
    </source>
</evidence>
<reference evidence="9 10" key="1">
    <citation type="submission" date="2019-06" db="EMBL/GenBank/DDBJ databases">
        <title>Draft genome sequence of the filamentous fungus Phialemoniopsis curvata isolated from diesel fuel.</title>
        <authorList>
            <person name="Varaljay V.A."/>
            <person name="Lyon W.J."/>
            <person name="Crouch A.L."/>
            <person name="Drake C.E."/>
            <person name="Hollomon J.M."/>
            <person name="Nadeau L.J."/>
            <person name="Nunn H.S."/>
            <person name="Stevenson B.S."/>
            <person name="Bojanowski C.L."/>
            <person name="Crookes-Goodson W.J."/>
        </authorList>
    </citation>
    <scope>NUCLEOTIDE SEQUENCE [LARGE SCALE GENOMIC DNA]</scope>
    <source>
        <strain evidence="9 10">D216</strain>
    </source>
</reference>
<dbReference type="GO" id="GO:0022857">
    <property type="term" value="F:transmembrane transporter activity"/>
    <property type="evidence" value="ECO:0007669"/>
    <property type="project" value="InterPro"/>
</dbReference>